<name>A0A101FSA6_9EURY</name>
<accession>A0A101FSA6</accession>
<dbReference type="SUPFAM" id="SSF53335">
    <property type="entry name" value="S-adenosyl-L-methionine-dependent methyltransferases"/>
    <property type="match status" value="1"/>
</dbReference>
<dbReference type="Proteomes" id="UP000057043">
    <property type="component" value="Unassembled WGS sequence"/>
</dbReference>
<sequence length="271" mass="31412">MRGFHDAENLLGLIVSLLEEVNSMDFDERYRQEKEFHDKKSENARADFYTYGVLDRANRYAYDLLGDLQDLVVLDLGCGIGHHCLMLAERGAMVYAVDLSAGMVKKTKKRIKENGLDDRIKVLQMNAEELQFNDETFDIVFGHSILHHTHLEITRGEVHRVLRQGGKGVFFEPLGHNALMNLFRKLTPSRRTPSEKPLKIEDLVFFAEPFSALKHREFYLLALISFPLLPFNREGGVRWVFNRLSRLDDGLFSHWPILSRYGWVTVFEVIK</sequence>
<dbReference type="EMBL" id="LGFT01000064">
    <property type="protein sequence ID" value="KUK43551.1"/>
    <property type="molecule type" value="Genomic_DNA"/>
</dbReference>
<comment type="caution">
    <text evidence="5">The sequence shown here is derived from an EMBL/GenBank/DDBJ whole genome shotgun (WGS) entry which is preliminary data.</text>
</comment>
<evidence type="ECO:0000256" key="2">
    <source>
        <dbReference type="ARBA" id="ARBA00022679"/>
    </source>
</evidence>
<dbReference type="CDD" id="cd02440">
    <property type="entry name" value="AdoMet_MTases"/>
    <property type="match status" value="1"/>
</dbReference>
<gene>
    <name evidence="5" type="ORF">XD72_2044</name>
</gene>
<keyword evidence="3" id="KW-0949">S-adenosyl-L-methionine</keyword>
<protein>
    <submittedName>
        <fullName evidence="5">Methyltransferase type 11</fullName>
    </submittedName>
</protein>
<dbReference type="PANTHER" id="PTHR43464">
    <property type="entry name" value="METHYLTRANSFERASE"/>
    <property type="match status" value="1"/>
</dbReference>
<organism evidence="5 6">
    <name type="scientific">Methanothrix harundinacea</name>
    <dbReference type="NCBI Taxonomy" id="301375"/>
    <lineage>
        <taxon>Archaea</taxon>
        <taxon>Methanobacteriati</taxon>
        <taxon>Methanobacteriota</taxon>
        <taxon>Stenosarchaea group</taxon>
        <taxon>Methanomicrobia</taxon>
        <taxon>Methanotrichales</taxon>
        <taxon>Methanotrichaceae</taxon>
        <taxon>Methanothrix</taxon>
    </lineage>
</organism>
<dbReference type="AlphaFoldDB" id="A0A101FSA6"/>
<dbReference type="GO" id="GO:0032259">
    <property type="term" value="P:methylation"/>
    <property type="evidence" value="ECO:0007669"/>
    <property type="project" value="UniProtKB-KW"/>
</dbReference>
<dbReference type="Pfam" id="PF08241">
    <property type="entry name" value="Methyltransf_11"/>
    <property type="match status" value="1"/>
</dbReference>
<dbReference type="InterPro" id="IPR013216">
    <property type="entry name" value="Methyltransf_11"/>
</dbReference>
<dbReference type="Gene3D" id="3.40.50.150">
    <property type="entry name" value="Vaccinia Virus protein VP39"/>
    <property type="match status" value="1"/>
</dbReference>
<keyword evidence="2 5" id="KW-0808">Transferase</keyword>
<evidence type="ECO:0000313" key="6">
    <source>
        <dbReference type="Proteomes" id="UP000057043"/>
    </source>
</evidence>
<dbReference type="PATRIC" id="fig|301375.7.peg.257"/>
<evidence type="ECO:0000256" key="1">
    <source>
        <dbReference type="ARBA" id="ARBA00022603"/>
    </source>
</evidence>
<evidence type="ECO:0000313" key="5">
    <source>
        <dbReference type="EMBL" id="KUK43551.1"/>
    </source>
</evidence>
<evidence type="ECO:0000256" key="3">
    <source>
        <dbReference type="ARBA" id="ARBA00022691"/>
    </source>
</evidence>
<proteinExistence type="predicted"/>
<dbReference type="GO" id="GO:0008757">
    <property type="term" value="F:S-adenosylmethionine-dependent methyltransferase activity"/>
    <property type="evidence" value="ECO:0007669"/>
    <property type="project" value="InterPro"/>
</dbReference>
<dbReference type="InterPro" id="IPR029063">
    <property type="entry name" value="SAM-dependent_MTases_sf"/>
</dbReference>
<evidence type="ECO:0000259" key="4">
    <source>
        <dbReference type="Pfam" id="PF08241"/>
    </source>
</evidence>
<reference evidence="5 6" key="1">
    <citation type="journal article" date="2015" name="MBio">
        <title>Genome-Resolved Metagenomic Analysis Reveals Roles for Candidate Phyla and Other Microbial Community Members in Biogeochemical Transformations in Oil Reservoirs.</title>
        <authorList>
            <person name="Hu P."/>
            <person name="Tom L."/>
            <person name="Singh A."/>
            <person name="Thomas B.C."/>
            <person name="Baker B.J."/>
            <person name="Piceno Y.M."/>
            <person name="Andersen G.L."/>
            <person name="Banfield J.F."/>
        </authorList>
    </citation>
    <scope>NUCLEOTIDE SEQUENCE [LARGE SCALE GENOMIC DNA]</scope>
    <source>
        <strain evidence="5">57_489</strain>
    </source>
</reference>
<feature type="domain" description="Methyltransferase type 11" evidence="4">
    <location>
        <begin position="74"/>
        <end position="169"/>
    </location>
</feature>
<keyword evidence="1 5" id="KW-0489">Methyltransferase</keyword>
<dbReference type="PANTHER" id="PTHR43464:SF19">
    <property type="entry name" value="UBIQUINONE BIOSYNTHESIS O-METHYLTRANSFERASE, MITOCHONDRIAL"/>
    <property type="match status" value="1"/>
</dbReference>